<dbReference type="VEuPathDB" id="VectorBase:ASIC012037"/>
<accession>A0A084W216</accession>
<dbReference type="EMBL" id="ATLV01019473">
    <property type="status" value="NOT_ANNOTATED_CDS"/>
    <property type="molecule type" value="Genomic_DNA"/>
</dbReference>
<sequence length="154" mass="16902">MQSIDTLLLRKKSLPNASETLTIGGDGLSESGMLETVEDSCTNIMIRRVNDRMIALPLHNAAQNRWGEKKRESSISGKVTNPISDLHENVLQLCDRLHRSHAIATMHHVGSGQLIENHKTLSPDAGPCTATTQRTTEWAPRIGLNFCSARHPSG</sequence>
<reference evidence="2" key="2">
    <citation type="submission" date="2020-05" db="UniProtKB">
        <authorList>
            <consortium name="EnsemblMetazoa"/>
        </authorList>
    </citation>
    <scope>IDENTIFICATION</scope>
</reference>
<protein>
    <submittedName>
        <fullName evidence="1 2">Uncharacterized protein</fullName>
    </submittedName>
</protein>
<reference evidence="1 3" key="1">
    <citation type="journal article" date="2014" name="BMC Genomics">
        <title>Genome sequence of Anopheles sinensis provides insight into genetics basis of mosquito competence for malaria parasites.</title>
        <authorList>
            <person name="Zhou D."/>
            <person name="Zhang D."/>
            <person name="Ding G."/>
            <person name="Shi L."/>
            <person name="Hou Q."/>
            <person name="Ye Y."/>
            <person name="Xu Y."/>
            <person name="Zhou H."/>
            <person name="Xiong C."/>
            <person name="Li S."/>
            <person name="Yu J."/>
            <person name="Hong S."/>
            <person name="Yu X."/>
            <person name="Zou P."/>
            <person name="Chen C."/>
            <person name="Chang X."/>
            <person name="Wang W."/>
            <person name="Lv Y."/>
            <person name="Sun Y."/>
            <person name="Ma L."/>
            <person name="Shen B."/>
            <person name="Zhu C."/>
        </authorList>
    </citation>
    <scope>NUCLEOTIDE SEQUENCE [LARGE SCALE GENOMIC DNA]</scope>
</reference>
<dbReference type="Proteomes" id="UP000030765">
    <property type="component" value="Unassembled WGS sequence"/>
</dbReference>
<dbReference type="EnsemblMetazoa" id="ASIC012037-RA">
    <property type="protein sequence ID" value="ASIC012037-PA"/>
    <property type="gene ID" value="ASIC012037"/>
</dbReference>
<gene>
    <name evidence="1" type="ORF">ZHAS_00012037</name>
</gene>
<name>A0A084W216_ANOSI</name>
<keyword evidence="3" id="KW-1185">Reference proteome</keyword>
<evidence type="ECO:0000313" key="1">
    <source>
        <dbReference type="EMBL" id="KFB44260.1"/>
    </source>
</evidence>
<organism evidence="1">
    <name type="scientific">Anopheles sinensis</name>
    <name type="common">Mosquito</name>
    <dbReference type="NCBI Taxonomy" id="74873"/>
    <lineage>
        <taxon>Eukaryota</taxon>
        <taxon>Metazoa</taxon>
        <taxon>Ecdysozoa</taxon>
        <taxon>Arthropoda</taxon>
        <taxon>Hexapoda</taxon>
        <taxon>Insecta</taxon>
        <taxon>Pterygota</taxon>
        <taxon>Neoptera</taxon>
        <taxon>Endopterygota</taxon>
        <taxon>Diptera</taxon>
        <taxon>Nematocera</taxon>
        <taxon>Culicoidea</taxon>
        <taxon>Culicidae</taxon>
        <taxon>Anophelinae</taxon>
        <taxon>Anopheles</taxon>
    </lineage>
</organism>
<proteinExistence type="predicted"/>
<evidence type="ECO:0000313" key="3">
    <source>
        <dbReference type="Proteomes" id="UP000030765"/>
    </source>
</evidence>
<dbReference type="EMBL" id="KE525272">
    <property type="protein sequence ID" value="KFB44260.1"/>
    <property type="molecule type" value="Genomic_DNA"/>
</dbReference>
<evidence type="ECO:0000313" key="2">
    <source>
        <dbReference type="EnsemblMetazoa" id="ASIC012037-PA"/>
    </source>
</evidence>
<dbReference type="AlphaFoldDB" id="A0A084W216"/>